<name>G3J286_METTV</name>
<protein>
    <submittedName>
        <fullName evidence="1">Uncharacterized protein</fullName>
    </submittedName>
</protein>
<reference evidence="1 2" key="1">
    <citation type="submission" date="2011-06" db="EMBL/GenBank/DDBJ databases">
        <title>Genomic sequence of Methylobacter tundripaludum SV96.</title>
        <authorList>
            <consortium name="US DOE Joint Genome Institute"/>
            <person name="Lucas S."/>
            <person name="Han J."/>
            <person name="Lapidus A."/>
            <person name="Cheng J.-F."/>
            <person name="Goodwin L."/>
            <person name="Pitluck S."/>
            <person name="Held B."/>
            <person name="Detter J.C."/>
            <person name="Han C."/>
            <person name="Tapia R."/>
            <person name="Land M."/>
            <person name="Hauser L."/>
            <person name="Kyrpides N."/>
            <person name="Ivanova N."/>
            <person name="Ovchinnikova G."/>
            <person name="Pagani I."/>
            <person name="Klotz M.G."/>
            <person name="Dispirito A.A."/>
            <person name="Murrell J.C."/>
            <person name="Dunfield P."/>
            <person name="Kalyuzhnaya M.G."/>
            <person name="Svenning M."/>
            <person name="Trotsenko Y.A."/>
            <person name="Stein L.Y."/>
            <person name="Woyke T."/>
        </authorList>
    </citation>
    <scope>NUCLEOTIDE SEQUENCE [LARGE SCALE GENOMIC DNA]</scope>
    <source>
        <strain evidence="2">ATCC BAA-1195 / DSM 17260 / SV96</strain>
    </source>
</reference>
<dbReference type="HOGENOM" id="CLU_3063381_0_0_6"/>
<keyword evidence="2" id="KW-1185">Reference proteome</keyword>
<dbReference type="Proteomes" id="UP000004664">
    <property type="component" value="Unassembled WGS sequence"/>
</dbReference>
<evidence type="ECO:0000313" key="1">
    <source>
        <dbReference type="EMBL" id="EGW19842.1"/>
    </source>
</evidence>
<dbReference type="STRING" id="697282.Mettu_2961"/>
<sequence>MNENIKLLGVLVLPAGYTQDQQNQLSRKAVEFLDGNYPVTYANGPTMKTWTIN</sequence>
<proteinExistence type="predicted"/>
<dbReference type="RefSeq" id="WP_006894049.1">
    <property type="nucleotide sequence ID" value="NZ_JH109154.1"/>
</dbReference>
<dbReference type="AlphaFoldDB" id="G3J286"/>
<organism evidence="1 2">
    <name type="scientific">Methylobacter tundripaludum (strain ATCC BAA-1195 / DSM 17260 / SV96)</name>
    <dbReference type="NCBI Taxonomy" id="697282"/>
    <lineage>
        <taxon>Bacteria</taxon>
        <taxon>Pseudomonadati</taxon>
        <taxon>Pseudomonadota</taxon>
        <taxon>Gammaproteobacteria</taxon>
        <taxon>Methylococcales</taxon>
        <taxon>Methylococcaceae</taxon>
        <taxon>Methylobacter</taxon>
    </lineage>
</organism>
<gene>
    <name evidence="1" type="ORF">Mettu_2961</name>
</gene>
<accession>G3J286</accession>
<evidence type="ECO:0000313" key="2">
    <source>
        <dbReference type="Proteomes" id="UP000004664"/>
    </source>
</evidence>
<dbReference type="EMBL" id="JH109154">
    <property type="protein sequence ID" value="EGW19842.1"/>
    <property type="molecule type" value="Genomic_DNA"/>
</dbReference>